<gene>
    <name evidence="1" type="ORF">HK097_007863</name>
</gene>
<dbReference type="EMBL" id="JADGJD010000428">
    <property type="protein sequence ID" value="KAJ3051151.1"/>
    <property type="molecule type" value="Genomic_DNA"/>
</dbReference>
<dbReference type="AlphaFoldDB" id="A0AAD5SD26"/>
<dbReference type="SUPFAM" id="SSF56059">
    <property type="entry name" value="Glutathione synthetase ATP-binding domain-like"/>
    <property type="match status" value="1"/>
</dbReference>
<protein>
    <recommendedName>
        <fullName evidence="3">ATP-grasp domain-containing protein</fullName>
    </recommendedName>
</protein>
<keyword evidence="2" id="KW-1185">Reference proteome</keyword>
<dbReference type="Proteomes" id="UP001212841">
    <property type="component" value="Unassembled WGS sequence"/>
</dbReference>
<evidence type="ECO:0008006" key="3">
    <source>
        <dbReference type="Google" id="ProtNLM"/>
    </source>
</evidence>
<organism evidence="1 2">
    <name type="scientific">Rhizophlyctis rosea</name>
    <dbReference type="NCBI Taxonomy" id="64517"/>
    <lineage>
        <taxon>Eukaryota</taxon>
        <taxon>Fungi</taxon>
        <taxon>Fungi incertae sedis</taxon>
        <taxon>Chytridiomycota</taxon>
        <taxon>Chytridiomycota incertae sedis</taxon>
        <taxon>Chytridiomycetes</taxon>
        <taxon>Rhizophlyctidales</taxon>
        <taxon>Rhizophlyctidaceae</taxon>
        <taxon>Rhizophlyctis</taxon>
    </lineage>
</organism>
<evidence type="ECO:0000313" key="2">
    <source>
        <dbReference type="Proteomes" id="UP001212841"/>
    </source>
</evidence>
<reference evidence="1" key="1">
    <citation type="submission" date="2020-05" db="EMBL/GenBank/DDBJ databases">
        <title>Phylogenomic resolution of chytrid fungi.</title>
        <authorList>
            <person name="Stajich J.E."/>
            <person name="Amses K."/>
            <person name="Simmons R."/>
            <person name="Seto K."/>
            <person name="Myers J."/>
            <person name="Bonds A."/>
            <person name="Quandt C.A."/>
            <person name="Barry K."/>
            <person name="Liu P."/>
            <person name="Grigoriev I."/>
            <person name="Longcore J.E."/>
            <person name="James T.Y."/>
        </authorList>
    </citation>
    <scope>NUCLEOTIDE SEQUENCE</scope>
    <source>
        <strain evidence="1">JEL0318</strain>
    </source>
</reference>
<accession>A0AAD5SD26</accession>
<evidence type="ECO:0000313" key="1">
    <source>
        <dbReference type="EMBL" id="KAJ3051151.1"/>
    </source>
</evidence>
<name>A0AAD5SD26_9FUNG</name>
<dbReference type="Gene3D" id="3.30.470.20">
    <property type="entry name" value="ATP-grasp fold, B domain"/>
    <property type="match status" value="1"/>
</dbReference>
<sequence>MLGKKSKVQPGTGPTQSLRILLTNGRFPVSLDLARQLSAAGHTVYVLDPMKRHVCKFSKAVKQSFHAPAPHIDAEGYISELRKHVSELNIDLIIPLHEEIFHIALRCRNMPEITDKLCAPPVEMLMALHNKWSFNCLQRAFNLDAPETWLVSTSADIKSLDLSQELAFKPCFGRAKSNLHHHKPGKPLPQSLTDSISSAQKYVAQVWHNGAQYCTYAVAHKGTVICFAIYPVQDTLDGSSCVYFESIHHDKIQSYTQTLVEKLNFSGQMALDFIETDDGRLLAIECNPRATSGIHLFSAERPSPLGQAFTHPDHPFSQNTTLPVLPSPTTKRQLVPGMLMGKSEHNVNFHGFRRHFKHLVTTRDVLFSSKDVAPSFMQPFLVMSYYEICRERKIDSIGEMFQWDLVWEPDEAGVKEVEELVEGYLKQFEREAGKDVGAGELTEGSEAIKA</sequence>
<comment type="caution">
    <text evidence="1">The sequence shown here is derived from an EMBL/GenBank/DDBJ whole genome shotgun (WGS) entry which is preliminary data.</text>
</comment>
<dbReference type="Gene3D" id="3.40.50.20">
    <property type="match status" value="1"/>
</dbReference>
<proteinExistence type="predicted"/>